<comment type="caution">
    <text evidence="1">The sequence shown here is derived from an EMBL/GenBank/DDBJ whole genome shotgun (WGS) entry which is preliminary data.</text>
</comment>
<keyword evidence="2" id="KW-1185">Reference proteome</keyword>
<dbReference type="Proteomes" id="UP000619238">
    <property type="component" value="Unassembled WGS sequence"/>
</dbReference>
<sequence>MKKKNLKSLTLTRKTISNLHEVLKGGAVSGYLSCKPVEVPLTQNKPGCNDTKVNWCDSRFGGCDSYYCPN</sequence>
<evidence type="ECO:0000313" key="2">
    <source>
        <dbReference type="Proteomes" id="UP000619238"/>
    </source>
</evidence>
<name>A0ABR7QEB3_9FLAO</name>
<organism evidence="1 2">
    <name type="scientific">Kordia aestuariivivens</name>
    <dbReference type="NCBI Taxonomy" id="2759037"/>
    <lineage>
        <taxon>Bacteria</taxon>
        <taxon>Pseudomonadati</taxon>
        <taxon>Bacteroidota</taxon>
        <taxon>Flavobacteriia</taxon>
        <taxon>Flavobacteriales</taxon>
        <taxon>Flavobacteriaceae</taxon>
        <taxon>Kordia</taxon>
    </lineage>
</organism>
<accession>A0ABR7QEB3</accession>
<reference evidence="1 2" key="1">
    <citation type="submission" date="2020-07" db="EMBL/GenBank/DDBJ databases">
        <title>Description of Kordia aestuariivivens sp. nov., isolated from a tidal flat.</title>
        <authorList>
            <person name="Park S."/>
            <person name="Yoon J.-H."/>
        </authorList>
    </citation>
    <scope>NUCLEOTIDE SEQUENCE [LARGE SCALE GENOMIC DNA]</scope>
    <source>
        <strain evidence="1 2">YSTF-M3</strain>
    </source>
</reference>
<evidence type="ECO:0008006" key="3">
    <source>
        <dbReference type="Google" id="ProtNLM"/>
    </source>
</evidence>
<dbReference type="RefSeq" id="WP_187563881.1">
    <property type="nucleotide sequence ID" value="NZ_JACGWS010000014.1"/>
</dbReference>
<dbReference type="EMBL" id="JACGWS010000014">
    <property type="protein sequence ID" value="MBC8756838.1"/>
    <property type="molecule type" value="Genomic_DNA"/>
</dbReference>
<protein>
    <recommendedName>
        <fullName evidence="3">Natural product</fullName>
    </recommendedName>
</protein>
<gene>
    <name evidence="1" type="ORF">H2O64_19345</name>
</gene>
<proteinExistence type="predicted"/>
<evidence type="ECO:0000313" key="1">
    <source>
        <dbReference type="EMBL" id="MBC8756838.1"/>
    </source>
</evidence>